<accession>A0A430HIT1</accession>
<reference evidence="1 2" key="1">
    <citation type="submission" date="2018-12" db="EMBL/GenBank/DDBJ databases">
        <authorList>
            <person name="Yang E."/>
        </authorList>
    </citation>
    <scope>NUCLEOTIDE SEQUENCE [LARGE SCALE GENOMIC DNA]</scope>
    <source>
        <strain evidence="1 2">SOD</strain>
    </source>
</reference>
<dbReference type="EMBL" id="RXLQ01000010">
    <property type="protein sequence ID" value="RSZ57415.1"/>
    <property type="molecule type" value="Genomic_DNA"/>
</dbReference>
<dbReference type="AlphaFoldDB" id="A0A430HIT1"/>
<evidence type="ECO:0000313" key="1">
    <source>
        <dbReference type="EMBL" id="RSZ57415.1"/>
    </source>
</evidence>
<evidence type="ECO:0008006" key="3">
    <source>
        <dbReference type="Google" id="ProtNLM"/>
    </source>
</evidence>
<keyword evidence="2" id="KW-1185">Reference proteome</keyword>
<dbReference type="Proteomes" id="UP000278085">
    <property type="component" value="Unassembled WGS sequence"/>
</dbReference>
<sequence>MSTIVAGHFQLQDEVDNARRELVRAGFPEDRISAFFLNQPGQHDQTPIGGDHIQSPGAKETPEGVLAGAATGGAVGVALGAATSIVTGPVGPVVGGLVGAHVGSLFSLSKMKDAGEKEEGSSENRYEPRQSGMLIAVATEQPADETRAIEVLRGLGGHHIERAKGTIEGGDWTDFDPLSIPVLVQ</sequence>
<dbReference type="RefSeq" id="WP_126075758.1">
    <property type="nucleotide sequence ID" value="NZ_CP051166.1"/>
</dbReference>
<name>A0A430HIT1_9BURK</name>
<evidence type="ECO:0000313" key="2">
    <source>
        <dbReference type="Proteomes" id="UP000278085"/>
    </source>
</evidence>
<gene>
    <name evidence="1" type="ORF">EJB06_19925</name>
</gene>
<comment type="caution">
    <text evidence="1">The sequence shown here is derived from an EMBL/GenBank/DDBJ whole genome shotgun (WGS) entry which is preliminary data.</text>
</comment>
<dbReference type="OrthoDB" id="6369218at2"/>
<proteinExistence type="predicted"/>
<protein>
    <recommendedName>
        <fullName evidence="3">Glycine zipper domain-containing protein</fullName>
    </recommendedName>
</protein>
<organism evidence="1 2">
    <name type="scientific">Massilia atriviolacea</name>
    <dbReference type="NCBI Taxonomy" id="2495579"/>
    <lineage>
        <taxon>Bacteria</taxon>
        <taxon>Pseudomonadati</taxon>
        <taxon>Pseudomonadota</taxon>
        <taxon>Betaproteobacteria</taxon>
        <taxon>Burkholderiales</taxon>
        <taxon>Oxalobacteraceae</taxon>
        <taxon>Telluria group</taxon>
        <taxon>Massilia</taxon>
    </lineage>
</organism>